<keyword evidence="5 10" id="KW-1133">Transmembrane helix</keyword>
<keyword evidence="14" id="KW-1185">Reference proteome</keyword>
<feature type="domain" description="SRCR" evidence="12">
    <location>
        <begin position="693"/>
        <end position="797"/>
    </location>
</feature>
<feature type="signal peptide" evidence="11">
    <location>
        <begin position="1"/>
        <end position="32"/>
    </location>
</feature>
<dbReference type="OMA" id="CTHAKTI"/>
<dbReference type="Pfam" id="PF00530">
    <property type="entry name" value="SRCR"/>
    <property type="match status" value="8"/>
</dbReference>
<accession>A0A7M7RDU5</accession>
<dbReference type="PANTHER" id="PTHR48071">
    <property type="entry name" value="SRCR DOMAIN-CONTAINING PROTEIN"/>
    <property type="match status" value="1"/>
</dbReference>
<keyword evidence="6 10" id="KW-0472">Membrane</keyword>
<sequence length="988" mass="107405">MASIHGKAMMGGCIQLWIFCAFVILVPRLIQCESEPAEGDIRLEDGNSSSRGRVEIYHNSTWGFIYQIYWSYIDYTAEVACRQLGLDTTNVRGFVMNRGNGPLHTFGLVHSCDGSENRIDACFVYGESGSFTEMVLAVECGPYLQGDVRLANGSTAEDGRVEIYYEGEWGTVCDDDWDNDDAAVICKQLRNYQHGAEAISGGAYAEGTGPIHLGNVQCEGTEIKLEDCSSGGWRNNTCGHDRDAGVVCPPAFEGDVRLVGGHSLMEGRVEYYHDDQWGTVCDDFWDVEDAWVVCLQLGYKPFDGDRYREAYFGQGSGPIHLDGVQCSGREVRLESCRSQILGSHDCTHSEDAGVRCSLPDDGDVRLQDGPLINEGRVEIFYVGRWGSVCASDWSASEAWVVCQQLGYKPNTGFAISGATYGPGLGPIHLDNVSCVGQEYKLDDCGKSINAVGNDSCGDNGYAAVHCPADLEDGDVRLVNGNSPNEGRVEIYHAGIWGTICDDGWGSPDSQVLCRQLGYQTNNASATRGDNYGRANGRIHLDNVRCTGFEVRLDDCSSNGWGSHDCSHLEDVAVICTVPNEGDVRLIDGHTTNQGRVEIYNNNQWGIICNRSSWGATEATAVCRQLGLYQNDSGSVPFGTADDWSGGPIHSTGVFCSGTESRLDECRSSNDGSDNCDPSDVAGARCISSLEGAVRLVAGSSPDEGRVEIFHDDQWGTVCDRGWDDNDARVVCRQLGYTGDVGVARTGGTYGAASGPKYLTNVRCNSYDDRLEDCTHNGWGVTDSYCQRGYVNAGVQCFHPTTVLPSVISIDDIRLVNSSSEYEGRLEVRANGRWGTVCGNYVADNTLQSMAEVVCRQLGYITEDAEALKGAFFGSGSGLIWLRSVYCSGYEVNLDDCNHYTWLNGYCTNKDAVGVRCKEPSNSNRVIGTMAFVGVSLSLLALSSFVAVWYTCTHAKTIRQTQRMDQGIPLTTVNARSTTMTDACPPNNE</sequence>
<dbReference type="FunFam" id="3.10.250.10:FF:000001">
    <property type="entry name" value="Lysyl oxidase 4 isoform X1"/>
    <property type="match status" value="3"/>
</dbReference>
<protein>
    <recommendedName>
        <fullName evidence="12">SRCR domain-containing protein</fullName>
    </recommendedName>
</protein>
<dbReference type="FunFam" id="3.10.250.10:FF:000011">
    <property type="entry name" value="Scavenger receptor class A member 5"/>
    <property type="match status" value="3"/>
</dbReference>
<evidence type="ECO:0000256" key="3">
    <source>
        <dbReference type="ARBA" id="ARBA00022729"/>
    </source>
</evidence>
<feature type="domain" description="SRCR" evidence="12">
    <location>
        <begin position="475"/>
        <end position="576"/>
    </location>
</feature>
<dbReference type="OrthoDB" id="536948at2759"/>
<reference evidence="13" key="2">
    <citation type="submission" date="2021-01" db="UniProtKB">
        <authorList>
            <consortium name="EnsemblMetazoa"/>
        </authorList>
    </citation>
    <scope>IDENTIFICATION</scope>
</reference>
<evidence type="ECO:0000256" key="1">
    <source>
        <dbReference type="ARBA" id="ARBA00004167"/>
    </source>
</evidence>
<evidence type="ECO:0000256" key="11">
    <source>
        <dbReference type="SAM" id="SignalP"/>
    </source>
</evidence>
<dbReference type="FunFam" id="3.10.250.10:FF:000016">
    <property type="entry name" value="Scavenger receptor cysteine-rich protein type 12"/>
    <property type="match status" value="1"/>
</dbReference>
<feature type="disulfide bond" evidence="9">
    <location>
        <begin position="326"/>
        <end position="336"/>
    </location>
</feature>
<feature type="disulfide bond" evidence="9">
    <location>
        <begin position="218"/>
        <end position="228"/>
    </location>
</feature>
<evidence type="ECO:0000256" key="5">
    <source>
        <dbReference type="ARBA" id="ARBA00022989"/>
    </source>
</evidence>
<keyword evidence="7 9" id="KW-1015">Disulfide bond</keyword>
<feature type="domain" description="SRCR" evidence="12">
    <location>
        <begin position="148"/>
        <end position="249"/>
    </location>
</feature>
<evidence type="ECO:0000256" key="4">
    <source>
        <dbReference type="ARBA" id="ARBA00022737"/>
    </source>
</evidence>
<feature type="chain" id="PRO_5029686754" description="SRCR domain-containing protein" evidence="11">
    <location>
        <begin position="33"/>
        <end position="988"/>
    </location>
</feature>
<keyword evidence="3 11" id="KW-0732">Signal</keyword>
<dbReference type="InParanoid" id="A0A7M7RDU5"/>
<feature type="domain" description="SRCR" evidence="12">
    <location>
        <begin position="583"/>
        <end position="686"/>
    </location>
</feature>
<dbReference type="Proteomes" id="UP000007110">
    <property type="component" value="Unassembled WGS sequence"/>
</dbReference>
<evidence type="ECO:0000256" key="7">
    <source>
        <dbReference type="ARBA" id="ARBA00023157"/>
    </source>
</evidence>
<dbReference type="RefSeq" id="XP_791643.4">
    <property type="nucleotide sequence ID" value="XM_786550.5"/>
</dbReference>
<dbReference type="SMART" id="SM00202">
    <property type="entry name" value="SR"/>
    <property type="match status" value="8"/>
</dbReference>
<organism evidence="13 14">
    <name type="scientific">Strongylocentrotus purpuratus</name>
    <name type="common">Purple sea urchin</name>
    <dbReference type="NCBI Taxonomy" id="7668"/>
    <lineage>
        <taxon>Eukaryota</taxon>
        <taxon>Metazoa</taxon>
        <taxon>Echinodermata</taxon>
        <taxon>Eleutherozoa</taxon>
        <taxon>Echinozoa</taxon>
        <taxon>Echinoidea</taxon>
        <taxon>Euechinoidea</taxon>
        <taxon>Echinacea</taxon>
        <taxon>Camarodonta</taxon>
        <taxon>Echinidea</taxon>
        <taxon>Strongylocentrotidae</taxon>
        <taxon>Strongylocentrotus</taxon>
    </lineage>
</organism>
<evidence type="ECO:0000256" key="9">
    <source>
        <dbReference type="PROSITE-ProRule" id="PRU00196"/>
    </source>
</evidence>
<dbReference type="GO" id="GO:0016020">
    <property type="term" value="C:membrane"/>
    <property type="evidence" value="ECO:0007669"/>
    <property type="project" value="UniProtKB-SubCell"/>
</dbReference>
<dbReference type="InterPro" id="IPR036772">
    <property type="entry name" value="SRCR-like_dom_sf"/>
</dbReference>
<dbReference type="KEGG" id="spu:586783"/>
<dbReference type="PRINTS" id="PR00258">
    <property type="entry name" value="SPERACTRCPTR"/>
</dbReference>
<dbReference type="AlphaFoldDB" id="A0A7M7RDU5"/>
<dbReference type="Gene3D" id="3.10.250.10">
    <property type="entry name" value="SRCR-like domain"/>
    <property type="match status" value="8"/>
</dbReference>
<feature type="disulfide bond" evidence="9">
    <location>
        <begin position="545"/>
        <end position="555"/>
    </location>
</feature>
<dbReference type="PROSITE" id="PS50287">
    <property type="entry name" value="SRCR_2"/>
    <property type="match status" value="8"/>
</dbReference>
<feature type="domain" description="SRCR" evidence="12">
    <location>
        <begin position="256"/>
        <end position="357"/>
    </location>
</feature>
<evidence type="ECO:0000256" key="10">
    <source>
        <dbReference type="SAM" id="Phobius"/>
    </source>
</evidence>
<comment type="subcellular location">
    <subcellularLocation>
        <location evidence="1">Membrane</location>
        <topology evidence="1">Single-pass membrane protein</topology>
    </subcellularLocation>
</comment>
<evidence type="ECO:0000256" key="2">
    <source>
        <dbReference type="ARBA" id="ARBA00022692"/>
    </source>
</evidence>
<dbReference type="GeneID" id="586783"/>
<feature type="domain" description="SRCR" evidence="12">
    <location>
        <begin position="812"/>
        <end position="917"/>
    </location>
</feature>
<keyword evidence="4" id="KW-0677">Repeat</keyword>
<dbReference type="InterPro" id="IPR001190">
    <property type="entry name" value="SRCR"/>
</dbReference>
<feature type="disulfide bond" evidence="9">
    <location>
        <begin position="886"/>
        <end position="896"/>
    </location>
</feature>
<evidence type="ECO:0000313" key="13">
    <source>
        <dbReference type="EnsemblMetazoa" id="XP_791643"/>
    </source>
</evidence>
<evidence type="ECO:0000259" key="12">
    <source>
        <dbReference type="PROSITE" id="PS50287"/>
    </source>
</evidence>
<feature type="transmembrane region" description="Helical" evidence="10">
    <location>
        <begin position="925"/>
        <end position="949"/>
    </location>
</feature>
<dbReference type="PROSITE" id="PS00420">
    <property type="entry name" value="SRCR_1"/>
    <property type="match status" value="3"/>
</dbReference>
<feature type="disulfide bond" evidence="9">
    <location>
        <begin position="112"/>
        <end position="122"/>
    </location>
</feature>
<feature type="domain" description="SRCR" evidence="12">
    <location>
        <begin position="41"/>
        <end position="141"/>
    </location>
</feature>
<evidence type="ECO:0000256" key="6">
    <source>
        <dbReference type="ARBA" id="ARBA00023136"/>
    </source>
</evidence>
<feature type="domain" description="SRCR" evidence="12">
    <location>
        <begin position="364"/>
        <end position="467"/>
    </location>
</feature>
<name>A0A7M7RDU5_STRPU</name>
<feature type="disulfide bond" evidence="9">
    <location>
        <begin position="434"/>
        <end position="444"/>
    </location>
</feature>
<comment type="caution">
    <text evidence="9">Lacks conserved residue(s) required for the propagation of feature annotation.</text>
</comment>
<dbReference type="EnsemblMetazoa" id="XM_786550">
    <property type="protein sequence ID" value="XP_791643"/>
    <property type="gene ID" value="LOC586783"/>
</dbReference>
<feature type="disulfide bond" evidence="9">
    <location>
        <begin position="655"/>
        <end position="665"/>
    </location>
</feature>
<dbReference type="FunCoup" id="A0A7M7RDU5">
    <property type="interactions" value="10"/>
</dbReference>
<dbReference type="SUPFAM" id="SSF56487">
    <property type="entry name" value="SRCR-like"/>
    <property type="match status" value="8"/>
</dbReference>
<keyword evidence="2 10" id="KW-0812">Transmembrane</keyword>
<evidence type="ECO:0000313" key="14">
    <source>
        <dbReference type="Proteomes" id="UP000007110"/>
    </source>
</evidence>
<evidence type="ECO:0000256" key="8">
    <source>
        <dbReference type="ARBA" id="ARBA00023180"/>
    </source>
</evidence>
<proteinExistence type="predicted"/>
<keyword evidence="8" id="KW-0325">Glycoprotein</keyword>
<reference evidence="14" key="1">
    <citation type="submission" date="2015-02" db="EMBL/GenBank/DDBJ databases">
        <title>Genome sequencing for Strongylocentrotus purpuratus.</title>
        <authorList>
            <person name="Murali S."/>
            <person name="Liu Y."/>
            <person name="Vee V."/>
            <person name="English A."/>
            <person name="Wang M."/>
            <person name="Skinner E."/>
            <person name="Han Y."/>
            <person name="Muzny D.M."/>
            <person name="Worley K.C."/>
            <person name="Gibbs R.A."/>
        </authorList>
    </citation>
    <scope>NUCLEOTIDE SEQUENCE</scope>
</reference>
<feature type="disulfide bond" evidence="9">
    <location>
        <begin position="763"/>
        <end position="773"/>
    </location>
</feature>
<dbReference type="PANTHER" id="PTHR48071:SF28">
    <property type="entry name" value="SRCR DOMAIN-CONTAINING PROTEIN"/>
    <property type="match status" value="1"/>
</dbReference>